<feature type="region of interest" description="Disordered" evidence="1">
    <location>
        <begin position="44"/>
        <end position="82"/>
    </location>
</feature>
<dbReference type="AlphaFoldDB" id="A0A016SYV9"/>
<feature type="compositionally biased region" description="Basic and acidic residues" evidence="1">
    <location>
        <begin position="44"/>
        <end position="53"/>
    </location>
</feature>
<evidence type="ECO:0000313" key="3">
    <source>
        <dbReference type="Proteomes" id="UP000024635"/>
    </source>
</evidence>
<organism evidence="2 3">
    <name type="scientific">Ancylostoma ceylanicum</name>
    <dbReference type="NCBI Taxonomy" id="53326"/>
    <lineage>
        <taxon>Eukaryota</taxon>
        <taxon>Metazoa</taxon>
        <taxon>Ecdysozoa</taxon>
        <taxon>Nematoda</taxon>
        <taxon>Chromadorea</taxon>
        <taxon>Rhabditida</taxon>
        <taxon>Rhabditina</taxon>
        <taxon>Rhabditomorpha</taxon>
        <taxon>Strongyloidea</taxon>
        <taxon>Ancylostomatidae</taxon>
        <taxon>Ancylostomatinae</taxon>
        <taxon>Ancylostoma</taxon>
    </lineage>
</organism>
<dbReference type="EMBL" id="JARK01001493">
    <property type="protein sequence ID" value="EYB95650.1"/>
    <property type="molecule type" value="Genomic_DNA"/>
</dbReference>
<evidence type="ECO:0000313" key="2">
    <source>
        <dbReference type="EMBL" id="EYB95650.1"/>
    </source>
</evidence>
<feature type="compositionally biased region" description="Pro residues" evidence="1">
    <location>
        <begin position="58"/>
        <end position="71"/>
    </location>
</feature>
<name>A0A016SYV9_9BILA</name>
<gene>
    <name evidence="2" type="primary">Acey_s0157.g3190</name>
    <name evidence="2" type="ORF">Y032_0157g3190</name>
</gene>
<comment type="caution">
    <text evidence="2">The sequence shown here is derived from an EMBL/GenBank/DDBJ whole genome shotgun (WGS) entry which is preliminary data.</text>
</comment>
<accession>A0A016SYV9</accession>
<dbReference type="Proteomes" id="UP000024635">
    <property type="component" value="Unassembled WGS sequence"/>
</dbReference>
<sequence length="82" mass="9568">MVQTDVLAVRKTIEDPMEHLISMLRHLSERRRLSVISMSNCNEYKQKREHLRDISSPTLPPYHPSGPPPPQRRPRKSALNSR</sequence>
<protein>
    <submittedName>
        <fullName evidence="2">Uncharacterized protein</fullName>
    </submittedName>
</protein>
<keyword evidence="3" id="KW-1185">Reference proteome</keyword>
<reference evidence="3" key="1">
    <citation type="journal article" date="2015" name="Nat. Genet.">
        <title>The genome and transcriptome of the zoonotic hookworm Ancylostoma ceylanicum identify infection-specific gene families.</title>
        <authorList>
            <person name="Schwarz E.M."/>
            <person name="Hu Y."/>
            <person name="Antoshechkin I."/>
            <person name="Miller M.M."/>
            <person name="Sternberg P.W."/>
            <person name="Aroian R.V."/>
        </authorList>
    </citation>
    <scope>NUCLEOTIDE SEQUENCE</scope>
    <source>
        <strain evidence="3">HY135</strain>
    </source>
</reference>
<evidence type="ECO:0000256" key="1">
    <source>
        <dbReference type="SAM" id="MobiDB-lite"/>
    </source>
</evidence>
<proteinExistence type="predicted"/>